<reference evidence="1" key="1">
    <citation type="submission" date="2018-05" db="EMBL/GenBank/DDBJ databases">
        <authorList>
            <person name="Lanie J.A."/>
            <person name="Ng W.-L."/>
            <person name="Kazmierczak K.M."/>
            <person name="Andrzejewski T.M."/>
            <person name="Davidsen T.M."/>
            <person name="Wayne K.J."/>
            <person name="Tettelin H."/>
            <person name="Glass J.I."/>
            <person name="Rusch D."/>
            <person name="Podicherti R."/>
            <person name="Tsui H.-C.T."/>
            <person name="Winkler M.E."/>
        </authorList>
    </citation>
    <scope>NUCLEOTIDE SEQUENCE</scope>
</reference>
<dbReference type="Gene3D" id="3.10.20.30">
    <property type="match status" value="1"/>
</dbReference>
<evidence type="ECO:0008006" key="2">
    <source>
        <dbReference type="Google" id="ProtNLM"/>
    </source>
</evidence>
<protein>
    <recommendedName>
        <fullName evidence="2">Molybdopterin synthase sulfur carrier subunit</fullName>
    </recommendedName>
</protein>
<dbReference type="EMBL" id="UINC01001067">
    <property type="protein sequence ID" value="SUZ69617.1"/>
    <property type="molecule type" value="Genomic_DNA"/>
</dbReference>
<dbReference type="InterPro" id="IPR012675">
    <property type="entry name" value="Beta-grasp_dom_sf"/>
</dbReference>
<sequence length="66" mass="7135">MIEIELPQGSVSGDVIPALREELNPDALVAIERDEVRIAVNQVILRAEQNLNDADEVAFLPPITGG</sequence>
<dbReference type="InterPro" id="IPR016155">
    <property type="entry name" value="Mopterin_synth/thiamin_S_b"/>
</dbReference>
<name>A0A381PU88_9ZZZZ</name>
<dbReference type="InterPro" id="IPR003749">
    <property type="entry name" value="ThiS/MoaD-like"/>
</dbReference>
<evidence type="ECO:0000313" key="1">
    <source>
        <dbReference type="EMBL" id="SUZ69617.1"/>
    </source>
</evidence>
<organism evidence="1">
    <name type="scientific">marine metagenome</name>
    <dbReference type="NCBI Taxonomy" id="408172"/>
    <lineage>
        <taxon>unclassified sequences</taxon>
        <taxon>metagenomes</taxon>
        <taxon>ecological metagenomes</taxon>
    </lineage>
</organism>
<proteinExistence type="predicted"/>
<gene>
    <name evidence="1" type="ORF">METZ01_LOCUS22471</name>
</gene>
<dbReference type="SUPFAM" id="SSF54285">
    <property type="entry name" value="MoaD/ThiS"/>
    <property type="match status" value="1"/>
</dbReference>
<dbReference type="AlphaFoldDB" id="A0A381PU88"/>
<dbReference type="Pfam" id="PF02597">
    <property type="entry name" value="ThiS"/>
    <property type="match status" value="1"/>
</dbReference>
<accession>A0A381PU88</accession>